<dbReference type="InterPro" id="IPR011009">
    <property type="entry name" value="Kinase-like_dom_sf"/>
</dbReference>
<dbReference type="PROSITE" id="PS50011">
    <property type="entry name" value="PROTEIN_KINASE_DOM"/>
    <property type="match status" value="1"/>
</dbReference>
<evidence type="ECO:0000313" key="4">
    <source>
        <dbReference type="Proteomes" id="UP000006038"/>
    </source>
</evidence>
<organism evidence="3">
    <name type="scientific">Oryza brachyantha</name>
    <name type="common">malo sina</name>
    <dbReference type="NCBI Taxonomy" id="4533"/>
    <lineage>
        <taxon>Eukaryota</taxon>
        <taxon>Viridiplantae</taxon>
        <taxon>Streptophyta</taxon>
        <taxon>Embryophyta</taxon>
        <taxon>Tracheophyta</taxon>
        <taxon>Spermatophyta</taxon>
        <taxon>Magnoliopsida</taxon>
        <taxon>Liliopsida</taxon>
        <taxon>Poales</taxon>
        <taxon>Poaceae</taxon>
        <taxon>BOP clade</taxon>
        <taxon>Oryzoideae</taxon>
        <taxon>Oryzeae</taxon>
        <taxon>Oryzinae</taxon>
        <taxon>Oryza</taxon>
    </lineage>
</organism>
<feature type="compositionally biased region" description="Acidic residues" evidence="1">
    <location>
        <begin position="76"/>
        <end position="87"/>
    </location>
</feature>
<evidence type="ECO:0000313" key="3">
    <source>
        <dbReference type="EnsemblPlants" id="OB03G32890.1"/>
    </source>
</evidence>
<dbReference type="AlphaFoldDB" id="J3LQG3"/>
<sequence length="185" mass="20839">MARRWWRIKLKEELEKQHDLKETYKARLESTQAYLRFCLEVAHEHGFLHLASSSNDDDESSSPPHDAGDEPATAAADDDNGDEEDGAEAPICDPHFAATRDLAVQHVWSVSPDEFFLADPSHGEAFFAQELDALSRQRDLHEETPMVVHRNLKPNNELLDGDLRVRVANFGHARFLPDGGTKVLT</sequence>
<feature type="region of interest" description="Disordered" evidence="1">
    <location>
        <begin position="51"/>
        <end position="90"/>
    </location>
</feature>
<keyword evidence="4" id="KW-1185">Reference proteome</keyword>
<name>J3LQG3_ORYBR</name>
<dbReference type="GO" id="GO:0004672">
    <property type="term" value="F:protein kinase activity"/>
    <property type="evidence" value="ECO:0007669"/>
    <property type="project" value="InterPro"/>
</dbReference>
<feature type="domain" description="Protein kinase" evidence="2">
    <location>
        <begin position="1"/>
        <end position="185"/>
    </location>
</feature>
<reference evidence="3" key="1">
    <citation type="journal article" date="2013" name="Nat. Commun.">
        <title>Whole-genome sequencing of Oryza brachyantha reveals mechanisms underlying Oryza genome evolution.</title>
        <authorList>
            <person name="Chen J."/>
            <person name="Huang Q."/>
            <person name="Gao D."/>
            <person name="Wang J."/>
            <person name="Lang Y."/>
            <person name="Liu T."/>
            <person name="Li B."/>
            <person name="Bai Z."/>
            <person name="Luis Goicoechea J."/>
            <person name="Liang C."/>
            <person name="Chen C."/>
            <person name="Zhang W."/>
            <person name="Sun S."/>
            <person name="Liao Y."/>
            <person name="Zhang X."/>
            <person name="Yang L."/>
            <person name="Song C."/>
            <person name="Wang M."/>
            <person name="Shi J."/>
            <person name="Liu G."/>
            <person name="Liu J."/>
            <person name="Zhou H."/>
            <person name="Zhou W."/>
            <person name="Yu Q."/>
            <person name="An N."/>
            <person name="Chen Y."/>
            <person name="Cai Q."/>
            <person name="Wang B."/>
            <person name="Liu B."/>
            <person name="Min J."/>
            <person name="Huang Y."/>
            <person name="Wu H."/>
            <person name="Li Z."/>
            <person name="Zhang Y."/>
            <person name="Yin Y."/>
            <person name="Song W."/>
            <person name="Jiang J."/>
            <person name="Jackson S.A."/>
            <person name="Wing R.A."/>
            <person name="Wang J."/>
            <person name="Chen M."/>
        </authorList>
    </citation>
    <scope>NUCLEOTIDE SEQUENCE [LARGE SCALE GENOMIC DNA]</scope>
    <source>
        <strain evidence="3">cv. IRGC 101232</strain>
    </source>
</reference>
<evidence type="ECO:0000256" key="1">
    <source>
        <dbReference type="SAM" id="MobiDB-lite"/>
    </source>
</evidence>
<dbReference type="HOGENOM" id="CLU_1463431_0_0_1"/>
<dbReference type="eggNOG" id="KOG0192">
    <property type="taxonomic scope" value="Eukaryota"/>
</dbReference>
<dbReference type="Gramene" id="OB03G32890.1">
    <property type="protein sequence ID" value="OB03G32890.1"/>
    <property type="gene ID" value="OB03G32890"/>
</dbReference>
<dbReference type="InterPro" id="IPR000719">
    <property type="entry name" value="Prot_kinase_dom"/>
</dbReference>
<dbReference type="Gene3D" id="1.10.510.10">
    <property type="entry name" value="Transferase(Phosphotransferase) domain 1"/>
    <property type="match status" value="1"/>
</dbReference>
<dbReference type="STRING" id="4533.J3LQG3"/>
<proteinExistence type="predicted"/>
<dbReference type="GO" id="GO:0005524">
    <property type="term" value="F:ATP binding"/>
    <property type="evidence" value="ECO:0007669"/>
    <property type="project" value="InterPro"/>
</dbReference>
<dbReference type="Proteomes" id="UP000006038">
    <property type="component" value="Chromosome 3"/>
</dbReference>
<protein>
    <recommendedName>
        <fullName evidence="2">Protein kinase domain-containing protein</fullName>
    </recommendedName>
</protein>
<reference evidence="3" key="2">
    <citation type="submission" date="2013-04" db="UniProtKB">
        <authorList>
            <consortium name="EnsemblPlants"/>
        </authorList>
    </citation>
    <scope>IDENTIFICATION</scope>
</reference>
<evidence type="ECO:0000259" key="2">
    <source>
        <dbReference type="PROSITE" id="PS50011"/>
    </source>
</evidence>
<dbReference type="SUPFAM" id="SSF56112">
    <property type="entry name" value="Protein kinase-like (PK-like)"/>
    <property type="match status" value="1"/>
</dbReference>
<dbReference type="EnsemblPlants" id="OB03G32890.1">
    <property type="protein sequence ID" value="OB03G32890.1"/>
    <property type="gene ID" value="OB03G32890"/>
</dbReference>
<accession>J3LQG3</accession>